<dbReference type="InterPro" id="IPR008271">
    <property type="entry name" value="Ser/Thr_kinase_AS"/>
</dbReference>
<organism evidence="10 11">
    <name type="scientific">Schaalia odontolytica</name>
    <dbReference type="NCBI Taxonomy" id="1660"/>
    <lineage>
        <taxon>Bacteria</taxon>
        <taxon>Bacillati</taxon>
        <taxon>Actinomycetota</taxon>
        <taxon>Actinomycetes</taxon>
        <taxon>Actinomycetales</taxon>
        <taxon>Actinomycetaceae</taxon>
        <taxon>Schaalia</taxon>
    </lineage>
</organism>
<evidence type="ECO:0000256" key="4">
    <source>
        <dbReference type="ARBA" id="ARBA00022741"/>
    </source>
</evidence>
<feature type="region of interest" description="Disordered" evidence="7">
    <location>
        <begin position="408"/>
        <end position="665"/>
    </location>
</feature>
<dbReference type="AlphaFoldDB" id="A0A2I1HYT2"/>
<feature type="compositionally biased region" description="Polar residues" evidence="7">
    <location>
        <begin position="598"/>
        <end position="610"/>
    </location>
</feature>
<gene>
    <name evidence="10" type="ORF">CYJ22_07540</name>
</gene>
<dbReference type="PANTHER" id="PTHR43289:SF6">
    <property type="entry name" value="SERINE_THREONINE-PROTEIN KINASE NEKL-3"/>
    <property type="match status" value="1"/>
</dbReference>
<dbReference type="EMBL" id="PKKM01000010">
    <property type="protein sequence ID" value="PKY64035.1"/>
    <property type="molecule type" value="Genomic_DNA"/>
</dbReference>
<keyword evidence="8" id="KW-1133">Transmembrane helix</keyword>
<keyword evidence="4" id="KW-0547">Nucleotide-binding</keyword>
<evidence type="ECO:0000256" key="1">
    <source>
        <dbReference type="ARBA" id="ARBA00012513"/>
    </source>
</evidence>
<evidence type="ECO:0000256" key="5">
    <source>
        <dbReference type="ARBA" id="ARBA00022777"/>
    </source>
</evidence>
<keyword evidence="2 10" id="KW-0723">Serine/threonine-protein kinase</keyword>
<dbReference type="Gene3D" id="1.10.510.10">
    <property type="entry name" value="Transferase(Phosphotransferase) domain 1"/>
    <property type="match status" value="1"/>
</dbReference>
<keyword evidence="8" id="KW-0812">Transmembrane</keyword>
<comment type="caution">
    <text evidence="10">The sequence shown here is derived from an EMBL/GenBank/DDBJ whole genome shotgun (WGS) entry which is preliminary data.</text>
</comment>
<keyword evidence="3" id="KW-0808">Transferase</keyword>
<dbReference type="GO" id="GO:0005524">
    <property type="term" value="F:ATP binding"/>
    <property type="evidence" value="ECO:0007669"/>
    <property type="project" value="UniProtKB-KW"/>
</dbReference>
<keyword evidence="5 10" id="KW-0418">Kinase</keyword>
<dbReference type="PANTHER" id="PTHR43289">
    <property type="entry name" value="MITOGEN-ACTIVATED PROTEIN KINASE KINASE KINASE 20-RELATED"/>
    <property type="match status" value="1"/>
</dbReference>
<keyword evidence="6" id="KW-0067">ATP-binding</keyword>
<feature type="compositionally biased region" description="Pro residues" evidence="7">
    <location>
        <begin position="493"/>
        <end position="503"/>
    </location>
</feature>
<evidence type="ECO:0000256" key="7">
    <source>
        <dbReference type="SAM" id="MobiDB-lite"/>
    </source>
</evidence>
<dbReference type="SMART" id="SM00220">
    <property type="entry name" value="S_TKc"/>
    <property type="match status" value="1"/>
</dbReference>
<feature type="compositionally biased region" description="Basic and acidic residues" evidence="7">
    <location>
        <begin position="517"/>
        <end position="573"/>
    </location>
</feature>
<dbReference type="PROSITE" id="PS00108">
    <property type="entry name" value="PROTEIN_KINASE_ST"/>
    <property type="match status" value="1"/>
</dbReference>
<feature type="domain" description="Protein kinase" evidence="9">
    <location>
        <begin position="13"/>
        <end position="267"/>
    </location>
</feature>
<evidence type="ECO:0000256" key="6">
    <source>
        <dbReference type="ARBA" id="ARBA00022840"/>
    </source>
</evidence>
<accession>A0A2I1HYT2</accession>
<dbReference type="Proteomes" id="UP000234198">
    <property type="component" value="Unassembled WGS sequence"/>
</dbReference>
<evidence type="ECO:0000256" key="2">
    <source>
        <dbReference type="ARBA" id="ARBA00022527"/>
    </source>
</evidence>
<dbReference type="SUPFAM" id="SSF56112">
    <property type="entry name" value="Protein kinase-like (PK-like)"/>
    <property type="match status" value="1"/>
</dbReference>
<dbReference type="RefSeq" id="WP_101602177.1">
    <property type="nucleotide sequence ID" value="NZ_PKKM01000010.1"/>
</dbReference>
<evidence type="ECO:0000256" key="8">
    <source>
        <dbReference type="SAM" id="Phobius"/>
    </source>
</evidence>
<evidence type="ECO:0000313" key="10">
    <source>
        <dbReference type="EMBL" id="PKY64035.1"/>
    </source>
</evidence>
<dbReference type="CDD" id="cd14014">
    <property type="entry name" value="STKc_PknB_like"/>
    <property type="match status" value="1"/>
</dbReference>
<dbReference type="InterPro" id="IPR000719">
    <property type="entry name" value="Prot_kinase_dom"/>
</dbReference>
<feature type="compositionally biased region" description="Low complexity" evidence="7">
    <location>
        <begin position="504"/>
        <end position="516"/>
    </location>
</feature>
<feature type="transmembrane region" description="Helical" evidence="8">
    <location>
        <begin position="681"/>
        <end position="702"/>
    </location>
</feature>
<dbReference type="PROSITE" id="PS50011">
    <property type="entry name" value="PROTEIN_KINASE_DOM"/>
    <property type="match status" value="1"/>
</dbReference>
<reference evidence="10 11" key="1">
    <citation type="submission" date="2017-12" db="EMBL/GenBank/DDBJ databases">
        <title>Phylogenetic diversity of female urinary microbiome.</title>
        <authorList>
            <person name="Thomas-White K."/>
            <person name="Wolfe A.J."/>
        </authorList>
    </citation>
    <scope>NUCLEOTIDE SEQUENCE [LARGE SCALE GENOMIC DNA]</scope>
    <source>
        <strain evidence="10 11">UMB0018</strain>
    </source>
</reference>
<sequence length="732" mass="77532">MTSGAGRVLGGRYTLLTPIAQGGMGEVWKARDRVSGHIVAAKVLRPELAGEELSLSRLRLEARNSMSISHPNIANTQDSGEEDGIGWIIMELVDGYPLTDYLRGGSRIEPEYLMPILVQVAMALGAAARAGVVHRDIKPANIIVRPDGMVKLTDFGISRATGQVNLTAAGMVMGTAQYLPPEQAMGEVATPIGDLYALGVIAYEAAAGKRPFTGETQVDIAFAHVNDPVPPLPDFVPEPLADVILHLLEKDPSKRPESGSAAVREIAAAAKAMGISVTPRPLPLPKAAQRPAEVRTPVQPSVPIVAPVRHLTRRTLPEDMLQPPSGLTPKARTATGRHAAVPVLDEATTIAPSSSAIPVTGRHAAVPRVLDEAEVLPTSHPIAAPTRVRRLHPETTGEHTPAVSGAVQSLTSTGRHAAVPAPAPAPQAPVSAPIPTRSTSTVNRTTTPAAPAAAPAAPTTASTPRHAAPAQPTQVPQPTQSAQPARASAPTPRQAPIPAPPTTPAAAPTSPAAAPASDDRRAALAERLRQRAAHRQAEDAAEAERRARVAREEEQRQRELEEARARREAEQAQRKAAQRSAPTIPQPRSEQTRREKSATASSPRATTGSTPRVYGTVPQPRATNPSSRPRRSVYEPRPNKTTRGPRWHDLDARSAARTRPPAKTAYSRSVVAPPIPASRQIIRAAVIAIIVIALIALTAITIKHMLGSLIQPSAGAHIIEEVRTWQSPWPTV</sequence>
<dbReference type="EC" id="2.7.11.1" evidence="1"/>
<keyword evidence="8" id="KW-0472">Membrane</keyword>
<evidence type="ECO:0000256" key="3">
    <source>
        <dbReference type="ARBA" id="ARBA00022679"/>
    </source>
</evidence>
<evidence type="ECO:0000259" key="9">
    <source>
        <dbReference type="PROSITE" id="PS50011"/>
    </source>
</evidence>
<dbReference type="Gene3D" id="3.30.200.20">
    <property type="entry name" value="Phosphorylase Kinase, domain 1"/>
    <property type="match status" value="1"/>
</dbReference>
<dbReference type="GO" id="GO:0004674">
    <property type="term" value="F:protein serine/threonine kinase activity"/>
    <property type="evidence" value="ECO:0007669"/>
    <property type="project" value="UniProtKB-KW"/>
</dbReference>
<feature type="compositionally biased region" description="Polar residues" evidence="7">
    <location>
        <begin position="580"/>
        <end position="589"/>
    </location>
</feature>
<feature type="compositionally biased region" description="Low complexity" evidence="7">
    <location>
        <begin position="428"/>
        <end position="492"/>
    </location>
</feature>
<evidence type="ECO:0000313" key="11">
    <source>
        <dbReference type="Proteomes" id="UP000234198"/>
    </source>
</evidence>
<dbReference type="InterPro" id="IPR011009">
    <property type="entry name" value="Kinase-like_dom_sf"/>
</dbReference>
<dbReference type="Pfam" id="PF00069">
    <property type="entry name" value="Pkinase"/>
    <property type="match status" value="1"/>
</dbReference>
<protein>
    <recommendedName>
        <fullName evidence="1">non-specific serine/threonine protein kinase</fullName>
        <ecNumber evidence="1">2.7.11.1</ecNumber>
    </recommendedName>
</protein>
<proteinExistence type="predicted"/>
<name>A0A2I1HYT2_9ACTO</name>